<keyword evidence="1" id="KW-0812">Transmembrane</keyword>
<reference evidence="2 3" key="1">
    <citation type="submission" date="2016-10" db="EMBL/GenBank/DDBJ databases">
        <authorList>
            <person name="de Groot N.N."/>
        </authorList>
    </citation>
    <scope>NUCLEOTIDE SEQUENCE [LARGE SCALE GENOMIC DNA]</scope>
    <source>
        <strain evidence="2 3">KH2T6</strain>
    </source>
</reference>
<dbReference type="EMBL" id="FOAT01000002">
    <property type="protein sequence ID" value="SEK45233.1"/>
    <property type="molecule type" value="Genomic_DNA"/>
</dbReference>
<keyword evidence="1" id="KW-1133">Transmembrane helix</keyword>
<dbReference type="OrthoDB" id="9962543at2"/>
<dbReference type="RefSeq" id="WP_074829991.1">
    <property type="nucleotide sequence ID" value="NZ_FOAT01000002.1"/>
</dbReference>
<dbReference type="AlphaFoldDB" id="A0A1H7H493"/>
<feature type="transmembrane region" description="Helical" evidence="1">
    <location>
        <begin position="41"/>
        <end position="58"/>
    </location>
</feature>
<sequence length="64" mass="7350">METRKRSPWEYIGVILFCGICLLVLKILFPGRCFNWYLNRVKLIGAIVIVLLIVISLIRRSAGT</sequence>
<evidence type="ECO:0000313" key="2">
    <source>
        <dbReference type="EMBL" id="SEK45233.1"/>
    </source>
</evidence>
<accession>A0A1H7H493</accession>
<keyword evidence="1" id="KW-0472">Membrane</keyword>
<proteinExistence type="predicted"/>
<name>A0A1H7H493_RUMAL</name>
<dbReference type="Proteomes" id="UP000186015">
    <property type="component" value="Unassembled WGS sequence"/>
</dbReference>
<evidence type="ECO:0000256" key="1">
    <source>
        <dbReference type="SAM" id="Phobius"/>
    </source>
</evidence>
<protein>
    <submittedName>
        <fullName evidence="2">Uncharacterized protein</fullName>
    </submittedName>
</protein>
<gene>
    <name evidence="2" type="ORF">SAMN05216469_102388</name>
</gene>
<feature type="transmembrane region" description="Helical" evidence="1">
    <location>
        <begin position="12"/>
        <end position="29"/>
    </location>
</feature>
<organism evidence="2 3">
    <name type="scientific">Ruminococcus albus</name>
    <dbReference type="NCBI Taxonomy" id="1264"/>
    <lineage>
        <taxon>Bacteria</taxon>
        <taxon>Bacillati</taxon>
        <taxon>Bacillota</taxon>
        <taxon>Clostridia</taxon>
        <taxon>Eubacteriales</taxon>
        <taxon>Oscillospiraceae</taxon>
        <taxon>Ruminococcus</taxon>
    </lineage>
</organism>
<evidence type="ECO:0000313" key="3">
    <source>
        <dbReference type="Proteomes" id="UP000186015"/>
    </source>
</evidence>